<dbReference type="InterPro" id="IPR011335">
    <property type="entry name" value="Restrct_endonuc-II-like"/>
</dbReference>
<dbReference type="Pfam" id="PF04480">
    <property type="entry name" value="DUF559"/>
    <property type="match status" value="1"/>
</dbReference>
<evidence type="ECO:0000313" key="2">
    <source>
        <dbReference type="EMBL" id="RBP05128.1"/>
    </source>
</evidence>
<evidence type="ECO:0000313" key="3">
    <source>
        <dbReference type="Proteomes" id="UP000253529"/>
    </source>
</evidence>
<name>A0A366ERW1_9HYPH</name>
<dbReference type="InterPro" id="IPR047216">
    <property type="entry name" value="Endonuclease_DUF559_bact"/>
</dbReference>
<dbReference type="PANTHER" id="PTHR38590">
    <property type="entry name" value="BLL0828 PROTEIN"/>
    <property type="match status" value="1"/>
</dbReference>
<dbReference type="Gene3D" id="3.40.960.10">
    <property type="entry name" value="VSR Endonuclease"/>
    <property type="match status" value="1"/>
</dbReference>
<protein>
    <submittedName>
        <fullName evidence="2">Very-short-patch-repair endonuclease</fullName>
    </submittedName>
</protein>
<sequence>MARALRRDATSAERRLWSGLRREQIGGFRFRRQVILAGFIADFACLEARLVIEVDGATHSTDDERARDAARSAAIEAQGFSVLRFTNDEVFRNLDGVLETIRLKLAELRPRIDG</sequence>
<comment type="caution">
    <text evidence="2">The sequence shown here is derived from an EMBL/GenBank/DDBJ whole genome shotgun (WGS) entry which is preliminary data.</text>
</comment>
<reference evidence="2 3" key="1">
    <citation type="submission" date="2018-06" db="EMBL/GenBank/DDBJ databases">
        <title>Genomic Encyclopedia of Type Strains, Phase IV (KMG-IV): sequencing the most valuable type-strain genomes for metagenomic binning, comparative biology and taxonomic classification.</title>
        <authorList>
            <person name="Goeker M."/>
        </authorList>
    </citation>
    <scope>NUCLEOTIDE SEQUENCE [LARGE SCALE GENOMIC DNA]</scope>
    <source>
        <strain evidence="2 3">DSM 24875</strain>
    </source>
</reference>
<dbReference type="EMBL" id="QNRK01000036">
    <property type="protein sequence ID" value="RBP05128.1"/>
    <property type="molecule type" value="Genomic_DNA"/>
</dbReference>
<evidence type="ECO:0000259" key="1">
    <source>
        <dbReference type="Pfam" id="PF04480"/>
    </source>
</evidence>
<proteinExistence type="predicted"/>
<keyword evidence="2" id="KW-0540">Nuclease</keyword>
<keyword evidence="3" id="KW-1185">Reference proteome</keyword>
<gene>
    <name evidence="2" type="ORF">DFR50_13617</name>
</gene>
<keyword evidence="2" id="KW-0255">Endonuclease</keyword>
<keyword evidence="2" id="KW-0378">Hydrolase</keyword>
<dbReference type="AlphaFoldDB" id="A0A366ERW1"/>
<dbReference type="CDD" id="cd01038">
    <property type="entry name" value="Endonuclease_DUF559"/>
    <property type="match status" value="1"/>
</dbReference>
<dbReference type="Proteomes" id="UP000253529">
    <property type="component" value="Unassembled WGS sequence"/>
</dbReference>
<dbReference type="PANTHER" id="PTHR38590:SF1">
    <property type="entry name" value="BLL0828 PROTEIN"/>
    <property type="match status" value="1"/>
</dbReference>
<dbReference type="RefSeq" id="WP_245428116.1">
    <property type="nucleotide sequence ID" value="NZ_QNRK01000036.1"/>
</dbReference>
<dbReference type="GO" id="GO:0004519">
    <property type="term" value="F:endonuclease activity"/>
    <property type="evidence" value="ECO:0007669"/>
    <property type="project" value="UniProtKB-KW"/>
</dbReference>
<dbReference type="SUPFAM" id="SSF52980">
    <property type="entry name" value="Restriction endonuclease-like"/>
    <property type="match status" value="1"/>
</dbReference>
<accession>A0A366ERW1</accession>
<feature type="domain" description="DUF559" evidence="1">
    <location>
        <begin position="2"/>
        <end position="105"/>
    </location>
</feature>
<organism evidence="2 3">
    <name type="scientific">Roseiarcus fermentans</name>
    <dbReference type="NCBI Taxonomy" id="1473586"/>
    <lineage>
        <taxon>Bacteria</taxon>
        <taxon>Pseudomonadati</taxon>
        <taxon>Pseudomonadota</taxon>
        <taxon>Alphaproteobacteria</taxon>
        <taxon>Hyphomicrobiales</taxon>
        <taxon>Roseiarcaceae</taxon>
        <taxon>Roseiarcus</taxon>
    </lineage>
</organism>
<dbReference type="InterPro" id="IPR007569">
    <property type="entry name" value="DUF559"/>
</dbReference>